<protein>
    <recommendedName>
        <fullName evidence="4">Secreted protein</fullName>
    </recommendedName>
</protein>
<evidence type="ECO:0000313" key="3">
    <source>
        <dbReference type="Proteomes" id="UP001500542"/>
    </source>
</evidence>
<feature type="signal peptide" evidence="1">
    <location>
        <begin position="1"/>
        <end position="37"/>
    </location>
</feature>
<sequence>MGISNKRSNQRRAAVATAGAAVLIASLAVASAGPAQASPWNCPVSGSGVSRSTMCWNGTGSYRVAIQCKNIYTGLWSKDVYGPWIKITEAKPSVAWCDWWSESVMNAWAQTKD</sequence>
<dbReference type="EMBL" id="BAAAHK010000009">
    <property type="protein sequence ID" value="GAA0946600.1"/>
    <property type="molecule type" value="Genomic_DNA"/>
</dbReference>
<accession>A0ABN1QRY0</accession>
<dbReference type="Proteomes" id="UP001500542">
    <property type="component" value="Unassembled WGS sequence"/>
</dbReference>
<keyword evidence="3" id="KW-1185">Reference proteome</keyword>
<evidence type="ECO:0000313" key="2">
    <source>
        <dbReference type="EMBL" id="GAA0946600.1"/>
    </source>
</evidence>
<evidence type="ECO:0000256" key="1">
    <source>
        <dbReference type="SAM" id="SignalP"/>
    </source>
</evidence>
<dbReference type="PROSITE" id="PS51318">
    <property type="entry name" value="TAT"/>
    <property type="match status" value="1"/>
</dbReference>
<evidence type="ECO:0008006" key="4">
    <source>
        <dbReference type="Google" id="ProtNLM"/>
    </source>
</evidence>
<keyword evidence="1" id="KW-0732">Signal</keyword>
<gene>
    <name evidence="2" type="ORF">GCM10009554_42660</name>
</gene>
<organism evidence="2 3">
    <name type="scientific">Kribbella koreensis</name>
    <dbReference type="NCBI Taxonomy" id="57909"/>
    <lineage>
        <taxon>Bacteria</taxon>
        <taxon>Bacillati</taxon>
        <taxon>Actinomycetota</taxon>
        <taxon>Actinomycetes</taxon>
        <taxon>Propionibacteriales</taxon>
        <taxon>Kribbellaceae</taxon>
        <taxon>Kribbella</taxon>
    </lineage>
</organism>
<dbReference type="RefSeq" id="WP_343972699.1">
    <property type="nucleotide sequence ID" value="NZ_BAAAHK010000009.1"/>
</dbReference>
<reference evidence="2 3" key="1">
    <citation type="journal article" date="2019" name="Int. J. Syst. Evol. Microbiol.">
        <title>The Global Catalogue of Microorganisms (GCM) 10K type strain sequencing project: providing services to taxonomists for standard genome sequencing and annotation.</title>
        <authorList>
            <consortium name="The Broad Institute Genomics Platform"/>
            <consortium name="The Broad Institute Genome Sequencing Center for Infectious Disease"/>
            <person name="Wu L."/>
            <person name="Ma J."/>
        </authorList>
    </citation>
    <scope>NUCLEOTIDE SEQUENCE [LARGE SCALE GENOMIC DNA]</scope>
    <source>
        <strain evidence="2 3">JCM 10977</strain>
    </source>
</reference>
<name>A0ABN1QRY0_9ACTN</name>
<dbReference type="InterPro" id="IPR006311">
    <property type="entry name" value="TAT_signal"/>
</dbReference>
<proteinExistence type="predicted"/>
<comment type="caution">
    <text evidence="2">The sequence shown here is derived from an EMBL/GenBank/DDBJ whole genome shotgun (WGS) entry which is preliminary data.</text>
</comment>
<feature type="chain" id="PRO_5047473785" description="Secreted protein" evidence="1">
    <location>
        <begin position="38"/>
        <end position="113"/>
    </location>
</feature>